<name>A0A1W1YYB7_9FIRM</name>
<sequence>MASGSKYSEAMRDAVVADYAITGNGVMVAKKYDIPTRTVYNIIKSMKKKNPDKMARLDAAKQEQAETVLDYINREAPRQQKLIDRLLARAEDPKVIESMTGLQAITSYAVLVDKAAVAAGKGGSGVTVNLNFGVPPDKAQDFGR</sequence>
<accession>A0A1W1YYB7</accession>
<reference evidence="1 2" key="1">
    <citation type="submission" date="2017-04" db="EMBL/GenBank/DDBJ databases">
        <authorList>
            <person name="Afonso C.L."/>
            <person name="Miller P.J."/>
            <person name="Scott M.A."/>
            <person name="Spackman E."/>
            <person name="Goraichik I."/>
            <person name="Dimitrov K.M."/>
            <person name="Suarez D.L."/>
            <person name="Swayne D.E."/>
        </authorList>
    </citation>
    <scope>NUCLEOTIDE SEQUENCE [LARGE SCALE GENOMIC DNA]</scope>
    <source>
        <strain evidence="1 2">DSM 12816</strain>
    </source>
</reference>
<protein>
    <submittedName>
        <fullName evidence="1">Uncharacterized protein</fullName>
    </submittedName>
</protein>
<dbReference type="Proteomes" id="UP000192790">
    <property type="component" value="Unassembled WGS sequence"/>
</dbReference>
<organism evidence="1 2">
    <name type="scientific">Papillibacter cinnamivorans DSM 12816</name>
    <dbReference type="NCBI Taxonomy" id="1122930"/>
    <lineage>
        <taxon>Bacteria</taxon>
        <taxon>Bacillati</taxon>
        <taxon>Bacillota</taxon>
        <taxon>Clostridia</taxon>
        <taxon>Eubacteriales</taxon>
        <taxon>Oscillospiraceae</taxon>
        <taxon>Papillibacter</taxon>
    </lineage>
</organism>
<evidence type="ECO:0000313" key="2">
    <source>
        <dbReference type="Proteomes" id="UP000192790"/>
    </source>
</evidence>
<evidence type="ECO:0000313" key="1">
    <source>
        <dbReference type="EMBL" id="SMC41123.1"/>
    </source>
</evidence>
<gene>
    <name evidence="1" type="ORF">SAMN02745168_0775</name>
</gene>
<dbReference type="AlphaFoldDB" id="A0A1W1YYB7"/>
<dbReference type="EMBL" id="FWXW01000001">
    <property type="protein sequence ID" value="SMC41123.1"/>
    <property type="molecule type" value="Genomic_DNA"/>
</dbReference>
<proteinExistence type="predicted"/>
<keyword evidence="2" id="KW-1185">Reference proteome</keyword>
<dbReference type="RefSeq" id="WP_084233384.1">
    <property type="nucleotide sequence ID" value="NZ_FWXW01000001.1"/>
</dbReference>